<name>A0AAJ6V361_POPEU</name>
<protein>
    <submittedName>
        <fullName evidence="2">Uncharacterized protein LOC105136642 isoform X2</fullName>
    </submittedName>
</protein>
<dbReference type="GeneID" id="105136642"/>
<proteinExistence type="predicted"/>
<reference evidence="2" key="1">
    <citation type="submission" date="2025-08" db="UniProtKB">
        <authorList>
            <consortium name="RefSeq"/>
        </authorList>
    </citation>
    <scope>IDENTIFICATION</scope>
</reference>
<dbReference type="Proteomes" id="UP000694918">
    <property type="component" value="Unplaced"/>
</dbReference>
<evidence type="ECO:0000313" key="2">
    <source>
        <dbReference type="RefSeq" id="XP_011040363.1"/>
    </source>
</evidence>
<evidence type="ECO:0000313" key="1">
    <source>
        <dbReference type="Proteomes" id="UP000694918"/>
    </source>
</evidence>
<gene>
    <name evidence="2" type="primary">LOC105136642</name>
</gene>
<dbReference type="InterPro" id="IPR007658">
    <property type="entry name" value="DUF594"/>
</dbReference>
<keyword evidence="1" id="KW-1185">Reference proteome</keyword>
<dbReference type="Pfam" id="PF04578">
    <property type="entry name" value="DUF594"/>
    <property type="match status" value="1"/>
</dbReference>
<dbReference type="RefSeq" id="XP_011040363.1">
    <property type="nucleotide sequence ID" value="XM_011042061.1"/>
</dbReference>
<accession>A0AAJ6V361</accession>
<organism evidence="1 2">
    <name type="scientific">Populus euphratica</name>
    <name type="common">Euphrates poplar</name>
    <dbReference type="NCBI Taxonomy" id="75702"/>
    <lineage>
        <taxon>Eukaryota</taxon>
        <taxon>Viridiplantae</taxon>
        <taxon>Streptophyta</taxon>
        <taxon>Embryophyta</taxon>
        <taxon>Tracheophyta</taxon>
        <taxon>Spermatophyta</taxon>
        <taxon>Magnoliopsida</taxon>
        <taxon>eudicotyledons</taxon>
        <taxon>Gunneridae</taxon>
        <taxon>Pentapetalae</taxon>
        <taxon>rosids</taxon>
        <taxon>fabids</taxon>
        <taxon>Malpighiales</taxon>
        <taxon>Salicaceae</taxon>
        <taxon>Saliceae</taxon>
        <taxon>Populus</taxon>
    </lineage>
</organism>
<dbReference type="AlphaFoldDB" id="A0AAJ6V361"/>
<sequence>MVAYAAAHCPWKEHTHQLRRGGELLTHVSLLMLHLGLSAQYEYNANAGPIGLLKAEEYKEYREAERKYLGGIGATSGDEMEQLEEYHEARDKYEEGIAAISGSSPEESLKYSKSWRQIQSMILSIKSESMNGKSKCLRCLSTKS</sequence>